<evidence type="ECO:0000256" key="1">
    <source>
        <dbReference type="ARBA" id="ARBA00005165"/>
    </source>
</evidence>
<dbReference type="RefSeq" id="WP_093428844.1">
    <property type="nucleotide sequence ID" value="NZ_FOMJ01000008.1"/>
</dbReference>
<dbReference type="EMBL" id="FOMJ01000008">
    <property type="protein sequence ID" value="SFD74859.1"/>
    <property type="molecule type" value="Genomic_DNA"/>
</dbReference>
<comment type="cofactor">
    <cofactor evidence="9">
        <name>Mg(2+)</name>
        <dbReference type="ChEBI" id="CHEBI:18420"/>
    </cofactor>
    <text evidence="9">Binds 1 Mg(2+) ion per subunit.</text>
</comment>
<feature type="binding site" evidence="9">
    <location>
        <position position="168"/>
    </location>
    <ligand>
        <name>2-[(2R,5Z)-2-carboxy-4-methylthiazol-5(2H)-ylidene]ethyl phosphate</name>
        <dbReference type="ChEBI" id="CHEBI:62899"/>
    </ligand>
</feature>
<keyword evidence="4 9" id="KW-0460">Magnesium</keyword>
<reference evidence="13 14" key="1">
    <citation type="submission" date="2016-10" db="EMBL/GenBank/DDBJ databases">
        <authorList>
            <person name="de Groot N.N."/>
        </authorList>
    </citation>
    <scope>NUCLEOTIDE SEQUENCE [LARGE SCALE GENOMIC DNA]</scope>
    <source>
        <strain evidence="13 14">HL3</strain>
    </source>
</reference>
<feature type="binding site" evidence="9">
    <location>
        <position position="111"/>
    </location>
    <ligand>
        <name>4-amino-2-methyl-5-(diphosphooxymethyl)pyrimidine</name>
        <dbReference type="ChEBI" id="CHEBI:57841"/>
    </ligand>
</feature>
<comment type="pathway">
    <text evidence="1 9 11">Cofactor biosynthesis; thiamine diphosphate biosynthesis; thiamine phosphate from 4-amino-2-methyl-5-diphosphomethylpyrimidine and 4-methyl-5-(2-phosphoethyl)-thiazole: step 1/1.</text>
</comment>
<proteinExistence type="inferred from homology"/>
<evidence type="ECO:0000256" key="5">
    <source>
        <dbReference type="ARBA" id="ARBA00022977"/>
    </source>
</evidence>
<dbReference type="OrthoDB" id="9789949at2"/>
<comment type="catalytic activity">
    <reaction evidence="8 9 10">
        <text>2-[(2R,5Z)-2-carboxy-4-methylthiazol-5(2H)-ylidene]ethyl phosphate + 4-amino-2-methyl-5-(diphosphooxymethyl)pyrimidine + 2 H(+) = thiamine phosphate + CO2 + diphosphate</text>
        <dbReference type="Rhea" id="RHEA:47844"/>
        <dbReference type="ChEBI" id="CHEBI:15378"/>
        <dbReference type="ChEBI" id="CHEBI:16526"/>
        <dbReference type="ChEBI" id="CHEBI:33019"/>
        <dbReference type="ChEBI" id="CHEBI:37575"/>
        <dbReference type="ChEBI" id="CHEBI:57841"/>
        <dbReference type="ChEBI" id="CHEBI:62899"/>
        <dbReference type="EC" id="2.5.1.3"/>
    </reaction>
</comment>
<evidence type="ECO:0000256" key="3">
    <source>
        <dbReference type="ARBA" id="ARBA00022723"/>
    </source>
</evidence>
<name>A0A1I1UW21_9GAMM</name>
<keyword evidence="14" id="KW-1185">Reference proteome</keyword>
<dbReference type="GO" id="GO:0005737">
    <property type="term" value="C:cytoplasm"/>
    <property type="evidence" value="ECO:0007669"/>
    <property type="project" value="TreeGrafter"/>
</dbReference>
<keyword evidence="3 9" id="KW-0479">Metal-binding</keyword>
<dbReference type="NCBIfam" id="TIGR00693">
    <property type="entry name" value="thiE"/>
    <property type="match status" value="1"/>
</dbReference>
<evidence type="ECO:0000313" key="14">
    <source>
        <dbReference type="Proteomes" id="UP000198611"/>
    </source>
</evidence>
<sequence length="211" mass="21449">MTNRPTAPAISGLYAITDDQREGPAALTERVAAALDGGARVIQYRDKSGDGDRRRAEAAALAELCRARGATFIVNDDPDLAAELGAGLHLGADDPDLAAARARITGPLGASCYNDPERARTAVAAGADYVAFGRYFPSTTKPDNPPADPALLGRARAELGVPAVAIGGITPENGGELVAAGADALAVIHGVFGAADIAAAARRYAALFDAD</sequence>
<feature type="binding site" evidence="9">
    <location>
        <begin position="138"/>
        <end position="140"/>
    </location>
    <ligand>
        <name>2-[(2R,5Z)-2-carboxy-4-methylthiazol-5(2H)-ylidene]ethyl phosphate</name>
        <dbReference type="ChEBI" id="CHEBI:62899"/>
    </ligand>
</feature>
<dbReference type="HAMAP" id="MF_00097">
    <property type="entry name" value="TMP_synthase"/>
    <property type="match status" value="1"/>
</dbReference>
<keyword evidence="5 9" id="KW-0784">Thiamine biosynthesis</keyword>
<dbReference type="Proteomes" id="UP000198611">
    <property type="component" value="Unassembled WGS sequence"/>
</dbReference>
<dbReference type="GO" id="GO:0000287">
    <property type="term" value="F:magnesium ion binding"/>
    <property type="evidence" value="ECO:0007669"/>
    <property type="project" value="UniProtKB-UniRule"/>
</dbReference>
<comment type="function">
    <text evidence="9">Condenses 4-methyl-5-(beta-hydroxyethyl)thiazole monophosphate (THZ-P) and 2-methyl-4-amino-5-hydroxymethyl pyrimidine pyrophosphate (HMP-PP) to form thiamine monophosphate (TMP).</text>
</comment>
<evidence type="ECO:0000256" key="4">
    <source>
        <dbReference type="ARBA" id="ARBA00022842"/>
    </source>
</evidence>
<feature type="binding site" evidence="9">
    <location>
        <position position="141"/>
    </location>
    <ligand>
        <name>4-amino-2-methyl-5-(diphosphooxymethyl)pyrimidine</name>
        <dbReference type="ChEBI" id="CHEBI:57841"/>
    </ligand>
</feature>
<feature type="domain" description="Thiamine phosphate synthase/TenI" evidence="12">
    <location>
        <begin position="13"/>
        <end position="191"/>
    </location>
</feature>
<comment type="catalytic activity">
    <reaction evidence="7 9 10">
        <text>2-(2-carboxy-4-methylthiazol-5-yl)ethyl phosphate + 4-amino-2-methyl-5-(diphosphooxymethyl)pyrimidine + 2 H(+) = thiamine phosphate + CO2 + diphosphate</text>
        <dbReference type="Rhea" id="RHEA:47848"/>
        <dbReference type="ChEBI" id="CHEBI:15378"/>
        <dbReference type="ChEBI" id="CHEBI:16526"/>
        <dbReference type="ChEBI" id="CHEBI:33019"/>
        <dbReference type="ChEBI" id="CHEBI:37575"/>
        <dbReference type="ChEBI" id="CHEBI:57841"/>
        <dbReference type="ChEBI" id="CHEBI:62890"/>
        <dbReference type="EC" id="2.5.1.3"/>
    </reaction>
</comment>
<evidence type="ECO:0000313" key="13">
    <source>
        <dbReference type="EMBL" id="SFD74859.1"/>
    </source>
</evidence>
<comment type="caution">
    <text evidence="9">Lacks conserved residue(s) required for the propagation of feature annotation.</text>
</comment>
<comment type="catalytic activity">
    <reaction evidence="6 9 10">
        <text>4-methyl-5-(2-phosphooxyethyl)-thiazole + 4-amino-2-methyl-5-(diphosphooxymethyl)pyrimidine + H(+) = thiamine phosphate + diphosphate</text>
        <dbReference type="Rhea" id="RHEA:22328"/>
        <dbReference type="ChEBI" id="CHEBI:15378"/>
        <dbReference type="ChEBI" id="CHEBI:33019"/>
        <dbReference type="ChEBI" id="CHEBI:37575"/>
        <dbReference type="ChEBI" id="CHEBI:57841"/>
        <dbReference type="ChEBI" id="CHEBI:58296"/>
        <dbReference type="EC" id="2.5.1.3"/>
    </reaction>
</comment>
<feature type="binding site" evidence="9">
    <location>
        <position position="94"/>
    </location>
    <ligand>
        <name>Mg(2+)</name>
        <dbReference type="ChEBI" id="CHEBI:18420"/>
    </ligand>
</feature>
<evidence type="ECO:0000256" key="2">
    <source>
        <dbReference type="ARBA" id="ARBA00022679"/>
    </source>
</evidence>
<accession>A0A1I1UW21</accession>
<evidence type="ECO:0000256" key="9">
    <source>
        <dbReference type="HAMAP-Rule" id="MF_00097"/>
    </source>
</evidence>
<gene>
    <name evidence="9" type="primary">thiE</name>
    <name evidence="13" type="ORF">SAMN05660831_02223</name>
</gene>
<dbReference type="GO" id="GO:0009229">
    <property type="term" value="P:thiamine diphosphate biosynthetic process"/>
    <property type="evidence" value="ECO:0007669"/>
    <property type="project" value="UniProtKB-UniRule"/>
</dbReference>
<comment type="similarity">
    <text evidence="9 10">Belongs to the thiamine-phosphate synthase family.</text>
</comment>
<dbReference type="SUPFAM" id="SSF51391">
    <property type="entry name" value="Thiamin phosphate synthase"/>
    <property type="match status" value="1"/>
</dbReference>
<dbReference type="InterPro" id="IPR022998">
    <property type="entry name" value="ThiamineP_synth_TenI"/>
</dbReference>
<dbReference type="Gene3D" id="3.20.20.70">
    <property type="entry name" value="Aldolase class I"/>
    <property type="match status" value="1"/>
</dbReference>
<evidence type="ECO:0000256" key="8">
    <source>
        <dbReference type="ARBA" id="ARBA00047883"/>
    </source>
</evidence>
<organism evidence="13 14">
    <name type="scientific">Thiohalospira halophila DSM 15071</name>
    <dbReference type="NCBI Taxonomy" id="1123397"/>
    <lineage>
        <taxon>Bacteria</taxon>
        <taxon>Pseudomonadati</taxon>
        <taxon>Pseudomonadota</taxon>
        <taxon>Gammaproteobacteria</taxon>
        <taxon>Thiohalospirales</taxon>
        <taxon>Thiohalospiraceae</taxon>
        <taxon>Thiohalospira</taxon>
    </lineage>
</organism>
<dbReference type="AlphaFoldDB" id="A0A1I1UW21"/>
<keyword evidence="2 9" id="KW-0808">Transferase</keyword>
<evidence type="ECO:0000259" key="12">
    <source>
        <dbReference type="Pfam" id="PF02581"/>
    </source>
</evidence>
<dbReference type="GO" id="GO:0009228">
    <property type="term" value="P:thiamine biosynthetic process"/>
    <property type="evidence" value="ECO:0007669"/>
    <property type="project" value="UniProtKB-KW"/>
</dbReference>
<dbReference type="PANTHER" id="PTHR20857">
    <property type="entry name" value="THIAMINE-PHOSPHATE PYROPHOSPHORYLASE"/>
    <property type="match status" value="1"/>
</dbReference>
<evidence type="ECO:0000256" key="6">
    <source>
        <dbReference type="ARBA" id="ARBA00047334"/>
    </source>
</evidence>
<evidence type="ECO:0000256" key="11">
    <source>
        <dbReference type="RuleBase" id="RU004253"/>
    </source>
</evidence>
<dbReference type="Pfam" id="PF02581">
    <property type="entry name" value="TMP-TENI"/>
    <property type="match status" value="1"/>
</dbReference>
<evidence type="ECO:0000256" key="7">
    <source>
        <dbReference type="ARBA" id="ARBA00047851"/>
    </source>
</evidence>
<dbReference type="STRING" id="1123397.SAMN05660831_02223"/>
<protein>
    <recommendedName>
        <fullName evidence="9">Thiamine-phosphate synthase</fullName>
        <shortName evidence="9">TP synthase</shortName>
        <shortName evidence="9">TPS</shortName>
        <ecNumber evidence="9">2.5.1.3</ecNumber>
    </recommendedName>
    <alternativeName>
        <fullName evidence="9">Thiamine-phosphate pyrophosphorylase</fullName>
        <shortName evidence="9">TMP pyrophosphorylase</shortName>
        <shortName evidence="9">TMP-PPase</shortName>
    </alternativeName>
</protein>
<evidence type="ECO:0000256" key="10">
    <source>
        <dbReference type="RuleBase" id="RU003826"/>
    </source>
</evidence>
<dbReference type="InterPro" id="IPR013785">
    <property type="entry name" value="Aldolase_TIM"/>
</dbReference>
<feature type="binding site" evidence="9">
    <location>
        <position position="75"/>
    </location>
    <ligand>
        <name>4-amino-2-methyl-5-(diphosphooxymethyl)pyrimidine</name>
        <dbReference type="ChEBI" id="CHEBI:57841"/>
    </ligand>
</feature>
<dbReference type="GO" id="GO:0004789">
    <property type="term" value="F:thiamine-phosphate diphosphorylase activity"/>
    <property type="evidence" value="ECO:0007669"/>
    <property type="project" value="UniProtKB-UniRule"/>
</dbReference>
<dbReference type="InterPro" id="IPR034291">
    <property type="entry name" value="TMP_synthase"/>
</dbReference>
<dbReference type="PANTHER" id="PTHR20857:SF15">
    <property type="entry name" value="THIAMINE-PHOSPHATE SYNTHASE"/>
    <property type="match status" value="1"/>
</dbReference>
<feature type="binding site" evidence="9">
    <location>
        <begin position="43"/>
        <end position="47"/>
    </location>
    <ligand>
        <name>4-amino-2-methyl-5-(diphosphooxymethyl)pyrimidine</name>
        <dbReference type="ChEBI" id="CHEBI:57841"/>
    </ligand>
</feature>
<dbReference type="UniPathway" id="UPA00060">
    <property type="reaction ID" value="UER00141"/>
</dbReference>
<dbReference type="CDD" id="cd00564">
    <property type="entry name" value="TMP_TenI"/>
    <property type="match status" value="1"/>
</dbReference>
<dbReference type="EC" id="2.5.1.3" evidence="9"/>
<dbReference type="InterPro" id="IPR036206">
    <property type="entry name" value="ThiamineP_synth_sf"/>
</dbReference>
<feature type="binding site" evidence="9">
    <location>
        <position position="76"/>
    </location>
    <ligand>
        <name>Mg(2+)</name>
        <dbReference type="ChEBI" id="CHEBI:18420"/>
    </ligand>
</feature>